<accession>A0AAW2DTZ4</accession>
<dbReference type="PROSITE" id="PS51473">
    <property type="entry name" value="GNK2"/>
    <property type="match status" value="1"/>
</dbReference>
<dbReference type="Proteomes" id="UP001459277">
    <property type="component" value="Unassembled WGS sequence"/>
</dbReference>
<dbReference type="PANTHER" id="PTHR32099">
    <property type="entry name" value="CYSTEINE-RICH REPEAT SECRETORY PROTEIN"/>
    <property type="match status" value="1"/>
</dbReference>
<dbReference type="FunFam" id="3.30.430.20:FF:000012">
    <property type="entry name" value="Cysteine-rich receptor-like protein kinase 25"/>
    <property type="match status" value="1"/>
</dbReference>
<keyword evidence="2" id="KW-0677">Repeat</keyword>
<organism evidence="4 5">
    <name type="scientific">Lithocarpus litseifolius</name>
    <dbReference type="NCBI Taxonomy" id="425828"/>
    <lineage>
        <taxon>Eukaryota</taxon>
        <taxon>Viridiplantae</taxon>
        <taxon>Streptophyta</taxon>
        <taxon>Embryophyta</taxon>
        <taxon>Tracheophyta</taxon>
        <taxon>Spermatophyta</taxon>
        <taxon>Magnoliopsida</taxon>
        <taxon>eudicotyledons</taxon>
        <taxon>Gunneridae</taxon>
        <taxon>Pentapetalae</taxon>
        <taxon>rosids</taxon>
        <taxon>fabids</taxon>
        <taxon>Fagales</taxon>
        <taxon>Fagaceae</taxon>
        <taxon>Lithocarpus</taxon>
    </lineage>
</organism>
<evidence type="ECO:0000256" key="1">
    <source>
        <dbReference type="ARBA" id="ARBA00022729"/>
    </source>
</evidence>
<gene>
    <name evidence="4" type="ORF">SO802_007559</name>
</gene>
<keyword evidence="1" id="KW-0732">Signal</keyword>
<dbReference type="Pfam" id="PF01657">
    <property type="entry name" value="Stress-antifung"/>
    <property type="match status" value="1"/>
</dbReference>
<dbReference type="InterPro" id="IPR038408">
    <property type="entry name" value="GNK2_sf"/>
</dbReference>
<reference evidence="4 5" key="1">
    <citation type="submission" date="2024-01" db="EMBL/GenBank/DDBJ databases">
        <title>A telomere-to-telomere, gap-free genome of sweet tea (Lithocarpus litseifolius).</title>
        <authorList>
            <person name="Zhou J."/>
        </authorList>
    </citation>
    <scope>NUCLEOTIDE SEQUENCE [LARGE SCALE GENOMIC DNA]</scope>
    <source>
        <strain evidence="4">Zhou-2022a</strain>
        <tissue evidence="4">Leaf</tissue>
    </source>
</reference>
<evidence type="ECO:0000313" key="5">
    <source>
        <dbReference type="Proteomes" id="UP001459277"/>
    </source>
</evidence>
<feature type="domain" description="Gnk2-homologous" evidence="3">
    <location>
        <begin position="35"/>
        <end position="140"/>
    </location>
</feature>
<protein>
    <recommendedName>
        <fullName evidence="3">Gnk2-homologous domain-containing protein</fullName>
    </recommendedName>
</protein>
<evidence type="ECO:0000259" key="3">
    <source>
        <dbReference type="PROSITE" id="PS51473"/>
    </source>
</evidence>
<dbReference type="PANTHER" id="PTHR32099:SF110">
    <property type="entry name" value="CYSTEINE-RICH RECEPTOR-KINASE-LIKE PROTEIN"/>
    <property type="match status" value="1"/>
</dbReference>
<keyword evidence="5" id="KW-1185">Reference proteome</keyword>
<sequence>MMVQLYCPEEKEAVIWYDECMLRYSNRSFFSIIEDEPSKILWNLSDITEPDSFLLLTLGDLVPVAANALSGAKKFATKETKFTESETLYNLVQCTPDLSSFDCRRCLGGAITNWSKSYGGKRGGRVLYPSCNIRYEVFSFYHKQAQALAAPPKGTYISTKFHSHLY</sequence>
<dbReference type="InterPro" id="IPR002902">
    <property type="entry name" value="GNK2"/>
</dbReference>
<dbReference type="CDD" id="cd23509">
    <property type="entry name" value="Gnk2-like"/>
    <property type="match status" value="1"/>
</dbReference>
<evidence type="ECO:0000256" key="2">
    <source>
        <dbReference type="ARBA" id="ARBA00022737"/>
    </source>
</evidence>
<dbReference type="EMBL" id="JAZDWU010000002">
    <property type="protein sequence ID" value="KAL0012451.1"/>
    <property type="molecule type" value="Genomic_DNA"/>
</dbReference>
<evidence type="ECO:0000313" key="4">
    <source>
        <dbReference type="EMBL" id="KAL0012451.1"/>
    </source>
</evidence>
<dbReference type="AlphaFoldDB" id="A0AAW2DTZ4"/>
<name>A0AAW2DTZ4_9ROSI</name>
<dbReference type="Gene3D" id="3.30.430.20">
    <property type="entry name" value="Gnk2 domain, C-X8-C-X2-C motif"/>
    <property type="match status" value="2"/>
</dbReference>
<proteinExistence type="predicted"/>
<comment type="caution">
    <text evidence="4">The sequence shown here is derived from an EMBL/GenBank/DDBJ whole genome shotgun (WGS) entry which is preliminary data.</text>
</comment>